<keyword evidence="4" id="KW-1185">Reference proteome</keyword>
<evidence type="ECO:0000313" key="4">
    <source>
        <dbReference type="Proteomes" id="UP000185696"/>
    </source>
</evidence>
<proteinExistence type="predicted"/>
<dbReference type="Pfam" id="PF15892">
    <property type="entry name" value="BNR_4"/>
    <property type="match status" value="1"/>
</dbReference>
<gene>
    <name evidence="3" type="ORF">BLA60_20745</name>
</gene>
<dbReference type="EMBL" id="MSIF01000010">
    <property type="protein sequence ID" value="OLF09021.1"/>
    <property type="molecule type" value="Genomic_DNA"/>
</dbReference>
<organism evidence="3 4">
    <name type="scientific">Actinophytocola xinjiangensis</name>
    <dbReference type="NCBI Taxonomy" id="485602"/>
    <lineage>
        <taxon>Bacteria</taxon>
        <taxon>Bacillati</taxon>
        <taxon>Actinomycetota</taxon>
        <taxon>Actinomycetes</taxon>
        <taxon>Pseudonocardiales</taxon>
        <taxon>Pseudonocardiaceae</taxon>
    </lineage>
</organism>
<feature type="region of interest" description="Disordered" evidence="1">
    <location>
        <begin position="274"/>
        <end position="293"/>
    </location>
</feature>
<sequence>MGRVVLACLALLLAAPVAVAAVDVAEQVPYRVDGSNQAGWWRPVDELNGSVYVAYNAWGGPGPTNGGANDTHTVYIGRKAPDGTWTRGCLPGAGGACAVFPDDIGHKQPSIAVDGDGFVHAFVSMHGDNWIYYRSARAGDVTSMVNRSATMPDQGDEYTYPNLTRVDGGDVYLVVRAYPEGRLYRWDNAADRWTRVAVFARSAGYVAYPDDIAGDGDGNLHLSWEWAHGGADSLRHLGSYLRYDLSSGRFHNAAGAVVAVPAGVTSPVVYQPVEGSEDQTDRDDATGPPGVQSAKLALSNGKPVLAYRYRGVRGGRWQVRVAEWTGAAWQRRTVYAGAYDTHAAIDVTAWGGGLRVYYAKKATASGDQAFAASPSGSAWAETPLLPGVNVQRLAVIRRAGTDHLYLTAPTDHQLHVRVNTW</sequence>
<evidence type="ECO:0000313" key="3">
    <source>
        <dbReference type="EMBL" id="OLF09021.1"/>
    </source>
</evidence>
<dbReference type="RefSeq" id="WP_075134612.1">
    <property type="nucleotide sequence ID" value="NZ_MSIF01000010.1"/>
</dbReference>
<keyword evidence="2" id="KW-0732">Signal</keyword>
<feature type="signal peptide" evidence="2">
    <location>
        <begin position="1"/>
        <end position="20"/>
    </location>
</feature>
<name>A0A7Z0WJW8_9PSEU</name>
<dbReference type="Proteomes" id="UP000185696">
    <property type="component" value="Unassembled WGS sequence"/>
</dbReference>
<dbReference type="AlphaFoldDB" id="A0A7Z0WJW8"/>
<reference evidence="3 4" key="1">
    <citation type="submission" date="2016-12" db="EMBL/GenBank/DDBJ databases">
        <title>The draft genome sequence of Actinophytocola xinjiangensis.</title>
        <authorList>
            <person name="Wang W."/>
            <person name="Yuan L."/>
        </authorList>
    </citation>
    <scope>NUCLEOTIDE SEQUENCE [LARGE SCALE GENOMIC DNA]</scope>
    <source>
        <strain evidence="3 4">CGMCC 4.4663</strain>
    </source>
</reference>
<evidence type="ECO:0000256" key="2">
    <source>
        <dbReference type="SAM" id="SignalP"/>
    </source>
</evidence>
<accession>A0A7Z0WJW8</accession>
<comment type="caution">
    <text evidence="3">The sequence shown here is derived from an EMBL/GenBank/DDBJ whole genome shotgun (WGS) entry which is preliminary data.</text>
</comment>
<evidence type="ECO:0008006" key="5">
    <source>
        <dbReference type="Google" id="ProtNLM"/>
    </source>
</evidence>
<evidence type="ECO:0000256" key="1">
    <source>
        <dbReference type="SAM" id="MobiDB-lite"/>
    </source>
</evidence>
<dbReference type="OrthoDB" id="182870at2"/>
<feature type="chain" id="PRO_5030967572" description="BNR repeat neuraminidase" evidence="2">
    <location>
        <begin position="21"/>
        <end position="421"/>
    </location>
</feature>
<protein>
    <recommendedName>
        <fullName evidence="5">BNR repeat neuraminidase</fullName>
    </recommendedName>
</protein>